<dbReference type="PANTHER" id="PTHR43080">
    <property type="entry name" value="CBS DOMAIN-CONTAINING PROTEIN CBSX3, MITOCHONDRIAL"/>
    <property type="match status" value="1"/>
</dbReference>
<organism evidence="4 5">
    <name type="scientific">Streptomyces liangshanensis</name>
    <dbReference type="NCBI Taxonomy" id="2717324"/>
    <lineage>
        <taxon>Bacteria</taxon>
        <taxon>Bacillati</taxon>
        <taxon>Actinomycetota</taxon>
        <taxon>Actinomycetes</taxon>
        <taxon>Kitasatosporales</taxon>
        <taxon>Streptomycetaceae</taxon>
        <taxon>Streptomyces</taxon>
    </lineage>
</organism>
<evidence type="ECO:0000313" key="4">
    <source>
        <dbReference type="EMBL" id="QIQ05076.1"/>
    </source>
</evidence>
<protein>
    <submittedName>
        <fullName evidence="4">CBS domain-containing protein</fullName>
    </submittedName>
</protein>
<dbReference type="Gene3D" id="3.10.580.10">
    <property type="entry name" value="CBS-domain"/>
    <property type="match status" value="1"/>
</dbReference>
<dbReference type="RefSeq" id="WP_167033575.1">
    <property type="nucleotide sequence ID" value="NZ_CP050177.1"/>
</dbReference>
<dbReference type="CDD" id="cd04622">
    <property type="entry name" value="CBS_pair_HRP1_like"/>
    <property type="match status" value="1"/>
</dbReference>
<dbReference type="KEGG" id="slia:HA039_24870"/>
<feature type="domain" description="CBS" evidence="3">
    <location>
        <begin position="8"/>
        <end position="66"/>
    </location>
</feature>
<dbReference type="SUPFAM" id="SSF54631">
    <property type="entry name" value="CBS-domain pair"/>
    <property type="match status" value="1"/>
</dbReference>
<dbReference type="AlphaFoldDB" id="A0A6G9H449"/>
<keyword evidence="1 2" id="KW-0129">CBS domain</keyword>
<dbReference type="PROSITE" id="PS51371">
    <property type="entry name" value="CBS"/>
    <property type="match status" value="2"/>
</dbReference>
<evidence type="ECO:0000256" key="2">
    <source>
        <dbReference type="PROSITE-ProRule" id="PRU00703"/>
    </source>
</evidence>
<dbReference type="Pfam" id="PF00571">
    <property type="entry name" value="CBS"/>
    <property type="match status" value="2"/>
</dbReference>
<dbReference type="InterPro" id="IPR051257">
    <property type="entry name" value="Diverse_CBS-Domain"/>
</dbReference>
<gene>
    <name evidence="4" type="ORF">HA039_24870</name>
</gene>
<dbReference type="PANTHER" id="PTHR43080:SF2">
    <property type="entry name" value="CBS DOMAIN-CONTAINING PROTEIN"/>
    <property type="match status" value="1"/>
</dbReference>
<evidence type="ECO:0000256" key="1">
    <source>
        <dbReference type="ARBA" id="ARBA00023122"/>
    </source>
</evidence>
<dbReference type="InterPro" id="IPR000644">
    <property type="entry name" value="CBS_dom"/>
</dbReference>
<feature type="domain" description="CBS" evidence="3">
    <location>
        <begin position="73"/>
        <end position="130"/>
    </location>
</feature>
<dbReference type="Proteomes" id="UP000501179">
    <property type="component" value="Chromosome"/>
</dbReference>
<dbReference type="InterPro" id="IPR046342">
    <property type="entry name" value="CBS_dom_sf"/>
</dbReference>
<dbReference type="EMBL" id="CP050177">
    <property type="protein sequence ID" value="QIQ05076.1"/>
    <property type="molecule type" value="Genomic_DNA"/>
</dbReference>
<dbReference type="SMART" id="SM00116">
    <property type="entry name" value="CBS"/>
    <property type="match status" value="2"/>
</dbReference>
<accession>A0A6G9H449</accession>
<evidence type="ECO:0000259" key="3">
    <source>
        <dbReference type="PROSITE" id="PS51371"/>
    </source>
</evidence>
<sequence>MTTAKDIMHPGAQWIPAHETLDRAAQLMREMEVGSLLIADQDERLAGILTDRDIVVGCVAMGHDPSKITAGDLAQGTPRWIDSDADVGEVLQEMQSHQIRRLPVIQDKRLVGMISEADLARHLTESQMGAWVEQVYARG</sequence>
<evidence type="ECO:0000313" key="5">
    <source>
        <dbReference type="Proteomes" id="UP000501179"/>
    </source>
</evidence>
<keyword evidence="5" id="KW-1185">Reference proteome</keyword>
<proteinExistence type="predicted"/>
<name>A0A6G9H449_9ACTN</name>
<reference evidence="4 5" key="1">
    <citation type="submission" date="2020-03" db="EMBL/GenBank/DDBJ databases">
        <title>A novel species.</title>
        <authorList>
            <person name="Gao J."/>
        </authorList>
    </citation>
    <scope>NUCLEOTIDE SEQUENCE [LARGE SCALE GENOMIC DNA]</scope>
    <source>
        <strain evidence="4 5">QMT-12</strain>
    </source>
</reference>